<dbReference type="SUPFAM" id="SSF69118">
    <property type="entry name" value="AhpD-like"/>
    <property type="match status" value="1"/>
</dbReference>
<dbReference type="AlphaFoldDB" id="A0A928VL19"/>
<comment type="caution">
    <text evidence="1">The sequence shown here is derived from an EMBL/GenBank/DDBJ whole genome shotgun (WGS) entry which is preliminary data.</text>
</comment>
<proteinExistence type="predicted"/>
<evidence type="ECO:0000313" key="2">
    <source>
        <dbReference type="Proteomes" id="UP000625316"/>
    </source>
</evidence>
<dbReference type="Gene3D" id="1.20.1290.10">
    <property type="entry name" value="AhpD-like"/>
    <property type="match status" value="1"/>
</dbReference>
<accession>A0A928VL19</accession>
<dbReference type="InterPro" id="IPR029032">
    <property type="entry name" value="AhpD-like"/>
</dbReference>
<keyword evidence="2" id="KW-1185">Reference proteome</keyword>
<dbReference type="Proteomes" id="UP000625316">
    <property type="component" value="Unassembled WGS sequence"/>
</dbReference>
<dbReference type="PANTHER" id="PTHR35446">
    <property type="entry name" value="SI:CH211-175M2.5"/>
    <property type="match status" value="1"/>
</dbReference>
<protein>
    <submittedName>
        <fullName evidence="1">Carboxymuconolactone decarboxylase family protein</fullName>
    </submittedName>
</protein>
<gene>
    <name evidence="1" type="ORF">IQ266_08115</name>
</gene>
<dbReference type="PANTHER" id="PTHR35446:SF3">
    <property type="entry name" value="CMD DOMAIN-CONTAINING PROTEIN"/>
    <property type="match status" value="1"/>
</dbReference>
<dbReference type="RefSeq" id="WP_264324510.1">
    <property type="nucleotide sequence ID" value="NZ_JADEXQ010000020.1"/>
</dbReference>
<name>A0A928VL19_9CYAN</name>
<sequence length="188" mass="20263">MTNFTLHTEETAPVKSTTILQGAKKAYGFVPNLMAALAESPAALEAYVTLSGIFDKSDFTPAERQIVLMTNNRLNGCTYCMAAHSTISKMQKIPADVIETLRNGTSFTDPKLEALRVFSTQVNQNRGVLSDADIDAFIAAGYSQANVLEVILGTGLKVLSNYSNHVVNTPVDDAFQSDKWSADIPVAA</sequence>
<organism evidence="1 2">
    <name type="scientific">Romeriopsis navalis LEGE 11480</name>
    <dbReference type="NCBI Taxonomy" id="2777977"/>
    <lineage>
        <taxon>Bacteria</taxon>
        <taxon>Bacillati</taxon>
        <taxon>Cyanobacteriota</taxon>
        <taxon>Cyanophyceae</taxon>
        <taxon>Leptolyngbyales</taxon>
        <taxon>Leptolyngbyaceae</taxon>
        <taxon>Romeriopsis</taxon>
        <taxon>Romeriopsis navalis</taxon>
    </lineage>
</organism>
<reference evidence="1" key="1">
    <citation type="submission" date="2020-10" db="EMBL/GenBank/DDBJ databases">
        <authorList>
            <person name="Castelo-Branco R."/>
            <person name="Eusebio N."/>
            <person name="Adriana R."/>
            <person name="Vieira A."/>
            <person name="Brugerolle De Fraissinette N."/>
            <person name="Rezende De Castro R."/>
            <person name="Schneider M.P."/>
            <person name="Vasconcelos V."/>
            <person name="Leao P.N."/>
        </authorList>
    </citation>
    <scope>NUCLEOTIDE SEQUENCE</scope>
    <source>
        <strain evidence="1">LEGE 11480</strain>
    </source>
</reference>
<dbReference type="EMBL" id="JADEXQ010000020">
    <property type="protein sequence ID" value="MBE9029693.1"/>
    <property type="molecule type" value="Genomic_DNA"/>
</dbReference>
<evidence type="ECO:0000313" key="1">
    <source>
        <dbReference type="EMBL" id="MBE9029693.1"/>
    </source>
</evidence>